<reference evidence="3 4" key="1">
    <citation type="submission" date="2020-08" db="EMBL/GenBank/DDBJ databases">
        <title>Genomic Encyclopedia of Type Strains, Phase IV (KMG-IV): sequencing the most valuable type-strain genomes for metagenomic binning, comparative biology and taxonomic classification.</title>
        <authorList>
            <person name="Goeker M."/>
        </authorList>
    </citation>
    <scope>NUCLEOTIDE SEQUENCE [LARGE SCALE GENOMIC DNA]</scope>
    <source>
        <strain evidence="3 4">DSM 102255</strain>
    </source>
</reference>
<keyword evidence="1" id="KW-0479">Metal-binding</keyword>
<protein>
    <submittedName>
        <fullName evidence="3">Mannose-6-phosphate isomerase</fullName>
        <ecNumber evidence="3">5.3.1.8</ecNumber>
    </submittedName>
</protein>
<gene>
    <name evidence="3" type="ORF">FHS92_003375</name>
</gene>
<proteinExistence type="predicted"/>
<dbReference type="GO" id="GO:0046872">
    <property type="term" value="F:metal ion binding"/>
    <property type="evidence" value="ECO:0007669"/>
    <property type="project" value="UniProtKB-KW"/>
</dbReference>
<dbReference type="InterPro" id="IPR011051">
    <property type="entry name" value="RmlC_Cupin_sf"/>
</dbReference>
<dbReference type="RefSeq" id="WP_246352075.1">
    <property type="nucleotide sequence ID" value="NZ_JACIJP010000009.1"/>
</dbReference>
<dbReference type="PANTHER" id="PTHR42742">
    <property type="entry name" value="TRANSCRIPTIONAL REPRESSOR MPRA"/>
    <property type="match status" value="1"/>
</dbReference>
<keyword evidence="3" id="KW-0413">Isomerase</keyword>
<dbReference type="InterPro" id="IPR051804">
    <property type="entry name" value="Carb_Metab_Reg_Kinase/Isom"/>
</dbReference>
<dbReference type="AlphaFoldDB" id="A0A841JBX2"/>
<organism evidence="3 4">
    <name type="scientific">Sphingobium subterraneum</name>
    <dbReference type="NCBI Taxonomy" id="627688"/>
    <lineage>
        <taxon>Bacteria</taxon>
        <taxon>Pseudomonadati</taxon>
        <taxon>Pseudomonadota</taxon>
        <taxon>Alphaproteobacteria</taxon>
        <taxon>Sphingomonadales</taxon>
        <taxon>Sphingomonadaceae</taxon>
        <taxon>Sphingobium</taxon>
    </lineage>
</organism>
<dbReference type="GO" id="GO:0004476">
    <property type="term" value="F:mannose-6-phosphate isomerase activity"/>
    <property type="evidence" value="ECO:0007669"/>
    <property type="project" value="UniProtKB-EC"/>
</dbReference>
<dbReference type="Gene3D" id="2.60.120.10">
    <property type="entry name" value="Jelly Rolls"/>
    <property type="match status" value="1"/>
</dbReference>
<dbReference type="EMBL" id="JACIJP010000009">
    <property type="protein sequence ID" value="MBB6125611.1"/>
    <property type="molecule type" value="Genomic_DNA"/>
</dbReference>
<dbReference type="CDD" id="cd07010">
    <property type="entry name" value="cupin_PMI_type_I_N_bac"/>
    <property type="match status" value="1"/>
</dbReference>
<sequence>MPAIRLTTKRVRKPWGRTNLWPCFGSVPPGDDPVGEIWFEAPGDPELLIKYLFTSEKLSIQVHPDDTAAQAHGYRRGKDEAWVVLAAEPRATIAIGTVIPMTQDELRRAALDGTIEDLVDWKAVEAGDVYYSPARTVHAIGPGLTLVEVQQNVDLTYRLYDYGRPRELHLEDGIAVSNPVPYVAPYVAKEVALGRTILADNASFVLERWKRSGEATLASDGRPIWLVPLEGSGTIDNKCFEAGGVWLAEGETALRLDSGVELLVAYPGAGLIEGLWEPGAYPRIMDFGGLVGGMGLVR</sequence>
<dbReference type="SUPFAM" id="SSF51182">
    <property type="entry name" value="RmlC-like cupins"/>
    <property type="match status" value="1"/>
</dbReference>
<dbReference type="Proteomes" id="UP000552700">
    <property type="component" value="Unassembled WGS sequence"/>
</dbReference>
<name>A0A841JBX2_9SPHN</name>
<keyword evidence="2" id="KW-0862">Zinc</keyword>
<accession>A0A841JBX2</accession>
<dbReference type="PANTHER" id="PTHR42742:SF3">
    <property type="entry name" value="FRUCTOKINASE"/>
    <property type="match status" value="1"/>
</dbReference>
<comment type="caution">
    <text evidence="3">The sequence shown here is derived from an EMBL/GenBank/DDBJ whole genome shotgun (WGS) entry which is preliminary data.</text>
</comment>
<dbReference type="InterPro" id="IPR014710">
    <property type="entry name" value="RmlC-like_jellyroll"/>
</dbReference>
<dbReference type="EC" id="5.3.1.8" evidence="3"/>
<evidence type="ECO:0000313" key="3">
    <source>
        <dbReference type="EMBL" id="MBB6125611.1"/>
    </source>
</evidence>
<evidence type="ECO:0000256" key="1">
    <source>
        <dbReference type="ARBA" id="ARBA00022723"/>
    </source>
</evidence>
<evidence type="ECO:0000256" key="2">
    <source>
        <dbReference type="ARBA" id="ARBA00022833"/>
    </source>
</evidence>
<evidence type="ECO:0000313" key="4">
    <source>
        <dbReference type="Proteomes" id="UP000552700"/>
    </source>
</evidence>
<keyword evidence="4" id="KW-1185">Reference proteome</keyword>